<dbReference type="EMBL" id="JAFNEN010000348">
    <property type="protein sequence ID" value="KAG8185082.1"/>
    <property type="molecule type" value="Genomic_DNA"/>
</dbReference>
<gene>
    <name evidence="1" type="ORF">JTE90_029696</name>
</gene>
<evidence type="ECO:0000313" key="1">
    <source>
        <dbReference type="EMBL" id="KAG8185082.1"/>
    </source>
</evidence>
<reference evidence="1 2" key="1">
    <citation type="journal article" date="2022" name="Nat. Ecol. Evol.">
        <title>A masculinizing supergene underlies an exaggerated male reproductive morph in a spider.</title>
        <authorList>
            <person name="Hendrickx F."/>
            <person name="De Corte Z."/>
            <person name="Sonet G."/>
            <person name="Van Belleghem S.M."/>
            <person name="Kostlbacher S."/>
            <person name="Vangestel C."/>
        </authorList>
    </citation>
    <scope>NUCLEOTIDE SEQUENCE [LARGE SCALE GENOMIC DNA]</scope>
    <source>
        <strain evidence="1">W744_W776</strain>
    </source>
</reference>
<evidence type="ECO:0000313" key="2">
    <source>
        <dbReference type="Proteomes" id="UP000827092"/>
    </source>
</evidence>
<name>A0AAV6ULH3_9ARAC</name>
<comment type="caution">
    <text evidence="1">The sequence shown here is derived from an EMBL/GenBank/DDBJ whole genome shotgun (WGS) entry which is preliminary data.</text>
</comment>
<organism evidence="1 2">
    <name type="scientific">Oedothorax gibbosus</name>
    <dbReference type="NCBI Taxonomy" id="931172"/>
    <lineage>
        <taxon>Eukaryota</taxon>
        <taxon>Metazoa</taxon>
        <taxon>Ecdysozoa</taxon>
        <taxon>Arthropoda</taxon>
        <taxon>Chelicerata</taxon>
        <taxon>Arachnida</taxon>
        <taxon>Araneae</taxon>
        <taxon>Araneomorphae</taxon>
        <taxon>Entelegynae</taxon>
        <taxon>Araneoidea</taxon>
        <taxon>Linyphiidae</taxon>
        <taxon>Erigoninae</taxon>
        <taxon>Oedothorax</taxon>
    </lineage>
</organism>
<keyword evidence="2" id="KW-1185">Reference proteome</keyword>
<dbReference type="AlphaFoldDB" id="A0AAV6ULH3"/>
<accession>A0AAV6ULH3</accession>
<proteinExistence type="predicted"/>
<protein>
    <submittedName>
        <fullName evidence="1">Uncharacterized protein</fullName>
    </submittedName>
</protein>
<dbReference type="Proteomes" id="UP000827092">
    <property type="component" value="Unassembled WGS sequence"/>
</dbReference>
<sequence length="82" mass="9158">MILPVPLRCLHKSLFYSPALSILGPETFALALYPALPFRHHAFTLKQSESSLFLMSGHKPSITWPRASSHLPTAGWRDRMAG</sequence>